<evidence type="ECO:0000313" key="3">
    <source>
        <dbReference type="Proteomes" id="UP000214746"/>
    </source>
</evidence>
<protein>
    <recommendedName>
        <fullName evidence="4">O-antigen polysaccharide polymerase Wzy</fullName>
    </recommendedName>
</protein>
<evidence type="ECO:0000313" key="2">
    <source>
        <dbReference type="EMBL" id="PZE20475.1"/>
    </source>
</evidence>
<keyword evidence="1" id="KW-0472">Membrane</keyword>
<feature type="transmembrane region" description="Helical" evidence="1">
    <location>
        <begin position="210"/>
        <end position="228"/>
    </location>
</feature>
<feature type="transmembrane region" description="Helical" evidence="1">
    <location>
        <begin position="176"/>
        <end position="198"/>
    </location>
</feature>
<feature type="transmembrane region" description="Helical" evidence="1">
    <location>
        <begin position="392"/>
        <end position="412"/>
    </location>
</feature>
<dbReference type="EMBL" id="NHRJ02000007">
    <property type="protein sequence ID" value="PZE20475.1"/>
    <property type="molecule type" value="Genomic_DNA"/>
</dbReference>
<dbReference type="Proteomes" id="UP000214746">
    <property type="component" value="Unassembled WGS sequence"/>
</dbReference>
<dbReference type="RefSeq" id="WP_089200553.1">
    <property type="nucleotide sequence ID" value="NZ_NHRJ02000007.1"/>
</dbReference>
<keyword evidence="1" id="KW-0812">Transmembrane</keyword>
<feature type="transmembrane region" description="Helical" evidence="1">
    <location>
        <begin position="135"/>
        <end position="156"/>
    </location>
</feature>
<dbReference type="OrthoDB" id="2379168at2"/>
<evidence type="ECO:0008006" key="4">
    <source>
        <dbReference type="Google" id="ProtNLM"/>
    </source>
</evidence>
<feature type="transmembrane region" description="Helical" evidence="1">
    <location>
        <begin position="424"/>
        <end position="443"/>
    </location>
</feature>
<keyword evidence="3" id="KW-1185">Reference proteome</keyword>
<evidence type="ECO:0000256" key="1">
    <source>
        <dbReference type="SAM" id="Phobius"/>
    </source>
</evidence>
<comment type="caution">
    <text evidence="2">The sequence shown here is derived from an EMBL/GenBank/DDBJ whole genome shotgun (WGS) entry which is preliminary data.</text>
</comment>
<gene>
    <name evidence="2" type="ORF">CBW46_013665</name>
</gene>
<reference evidence="2" key="1">
    <citation type="submission" date="2018-06" db="EMBL/GenBank/DDBJ databases">
        <title>Paenibacillus xerothermodurans sp. nov. an extremely dry heat resistant spore forming bacterium isolated from the soil of Cape Canaveral, Florida.</title>
        <authorList>
            <person name="Seuylemezian A."/>
            <person name="Kaur N."/>
            <person name="Patil P."/>
            <person name="Patil P."/>
            <person name="Mayilraj S."/>
            <person name="Vaishampayan P."/>
        </authorList>
    </citation>
    <scope>NUCLEOTIDE SEQUENCE [LARGE SCALE GENOMIC DNA]</scope>
    <source>
        <strain evidence="2">ATCC 27380</strain>
    </source>
</reference>
<feature type="transmembrane region" description="Helical" evidence="1">
    <location>
        <begin position="30"/>
        <end position="49"/>
    </location>
</feature>
<dbReference type="AlphaFoldDB" id="A0A2W1NLZ4"/>
<feature type="transmembrane region" description="Helical" evidence="1">
    <location>
        <begin position="234"/>
        <end position="250"/>
    </location>
</feature>
<name>A0A2W1NLZ4_PAEXE</name>
<feature type="transmembrane region" description="Helical" evidence="1">
    <location>
        <begin position="61"/>
        <end position="84"/>
    </location>
</feature>
<organism evidence="2 3">
    <name type="scientific">Paenibacillus xerothermodurans</name>
    <dbReference type="NCBI Taxonomy" id="1977292"/>
    <lineage>
        <taxon>Bacteria</taxon>
        <taxon>Bacillati</taxon>
        <taxon>Bacillota</taxon>
        <taxon>Bacilli</taxon>
        <taxon>Bacillales</taxon>
        <taxon>Paenibacillaceae</taxon>
        <taxon>Paenibacillus</taxon>
    </lineage>
</organism>
<feature type="transmembrane region" description="Helical" evidence="1">
    <location>
        <begin position="257"/>
        <end position="275"/>
    </location>
</feature>
<sequence>MLLRYYFAFMILVLILLLQAATNDEFVHWFIIPVFLCGMTAAIDVVNWLSGKFLLFDPAGLLGIFSLHFFFLAPIMHVNAGYWLPYVFTTVDDWRPWVGGMAFLNFVGLIIYRIFRNGNFTQKNATLWELNKKQFLMLAGIALFVSGLLQAYVYFISGGILGYIRLYTESRESFNGMGWIFMLSESFPILALMAYVIWAQDKKWVKKWAVIFLVLVVFFLLKLLFGGLRGSRSNTIWGLIWAVGIIHIWIRPFTKKILILALIPLVLFMYIYGFYKAAGLDGLSAFLQGGTARQAVESQNNRGLETTLLGDLGRTDVQAYLLYQAFHNTSYEYALGRTYVGTLCLLIPSFIWQDRPQTKVKEGTQILYEIESSSYTGSITSSRIYGLAGETLLNYGWAAIPFSFILLGIYVRRIRCLLLKLKQCDARLLVYPFLMTTCLLLLGSDSDNMLFIFIKNGFLPFLVIFLSSNRYKISNRM</sequence>
<feature type="transmembrane region" description="Helical" evidence="1">
    <location>
        <begin position="449"/>
        <end position="467"/>
    </location>
</feature>
<accession>A0A2W1NLZ4</accession>
<proteinExistence type="predicted"/>
<keyword evidence="1" id="KW-1133">Transmembrane helix</keyword>
<feature type="transmembrane region" description="Helical" evidence="1">
    <location>
        <begin position="96"/>
        <end position="115"/>
    </location>
</feature>